<organism evidence="1">
    <name type="scientific">uncultured bacterium Contig575</name>
    <dbReference type="NCBI Taxonomy" id="1393592"/>
    <lineage>
        <taxon>Bacteria</taxon>
        <taxon>environmental samples</taxon>
    </lineage>
</organism>
<protein>
    <submittedName>
        <fullName evidence="1">Uncharacterized protein</fullName>
    </submittedName>
</protein>
<proteinExistence type="predicted"/>
<reference evidence="1" key="1">
    <citation type="journal article" date="2013" name="PLoS ONE">
        <title>Metagenomic insights into the carbohydrate-active enzymes carried by the microorganisms adhering to solid digesta in the rumen of cows.</title>
        <authorList>
            <person name="Wang L."/>
            <person name="Hatem A."/>
            <person name="Catalyurek U.V."/>
            <person name="Morrison M."/>
            <person name="Yu Z."/>
        </authorList>
    </citation>
    <scope>NUCLEOTIDE SEQUENCE</scope>
</reference>
<dbReference type="EMBL" id="KC246791">
    <property type="protein sequence ID" value="AHF24344.1"/>
    <property type="molecule type" value="Genomic_DNA"/>
</dbReference>
<name>W0FLM3_9BACT</name>
<sequence length="56" mass="5832">MRDGRGGPVVARIPVTPSDGWSVHSAPIAIGKGKRALYFTYEGAGAADFCSFGFDA</sequence>
<evidence type="ECO:0000313" key="1">
    <source>
        <dbReference type="EMBL" id="AHF24344.1"/>
    </source>
</evidence>
<accession>W0FLM3</accession>
<dbReference type="AlphaFoldDB" id="W0FLM3"/>